<reference evidence="2 3" key="1">
    <citation type="journal article" date="2023" name="Commun. Biol.">
        <title>Reorganization of the ancestral sex-determining regions during the evolution of trioecy in Pleodorina starrii.</title>
        <authorList>
            <person name="Takahashi K."/>
            <person name="Suzuki S."/>
            <person name="Kawai-Toyooka H."/>
            <person name="Yamamoto K."/>
            <person name="Hamaji T."/>
            <person name="Ootsuki R."/>
            <person name="Yamaguchi H."/>
            <person name="Kawachi M."/>
            <person name="Higashiyama T."/>
            <person name="Nozaki H."/>
        </authorList>
    </citation>
    <scope>NUCLEOTIDE SEQUENCE [LARGE SCALE GENOMIC DNA]</scope>
    <source>
        <strain evidence="2 3">NIES-4479</strain>
    </source>
</reference>
<evidence type="ECO:0000313" key="2">
    <source>
        <dbReference type="EMBL" id="GLC60874.1"/>
    </source>
</evidence>
<proteinExistence type="predicted"/>
<evidence type="ECO:0000313" key="3">
    <source>
        <dbReference type="Proteomes" id="UP001165080"/>
    </source>
</evidence>
<dbReference type="EMBL" id="BRXU01000039">
    <property type="protein sequence ID" value="GLC60874.1"/>
    <property type="molecule type" value="Genomic_DNA"/>
</dbReference>
<feature type="region of interest" description="Disordered" evidence="1">
    <location>
        <begin position="439"/>
        <end position="498"/>
    </location>
</feature>
<comment type="caution">
    <text evidence="2">The sequence shown here is derived from an EMBL/GenBank/DDBJ whole genome shotgun (WGS) entry which is preliminary data.</text>
</comment>
<name>A0A9W6BZ74_9CHLO</name>
<gene>
    <name evidence="2" type="primary">PLESTMB000436</name>
    <name evidence="2" type="ORF">PLESTB_001685900</name>
</gene>
<feature type="compositionally biased region" description="Gly residues" evidence="1">
    <location>
        <begin position="477"/>
        <end position="488"/>
    </location>
</feature>
<feature type="compositionally biased region" description="Low complexity" evidence="1">
    <location>
        <begin position="82"/>
        <end position="102"/>
    </location>
</feature>
<keyword evidence="3" id="KW-1185">Reference proteome</keyword>
<feature type="region of interest" description="Disordered" evidence="1">
    <location>
        <begin position="708"/>
        <end position="737"/>
    </location>
</feature>
<feature type="compositionally biased region" description="Low complexity" evidence="1">
    <location>
        <begin position="467"/>
        <end position="476"/>
    </location>
</feature>
<evidence type="ECO:0000256" key="1">
    <source>
        <dbReference type="SAM" id="MobiDB-lite"/>
    </source>
</evidence>
<feature type="region of interest" description="Disordered" evidence="1">
    <location>
        <begin position="513"/>
        <end position="583"/>
    </location>
</feature>
<organism evidence="2 3">
    <name type="scientific">Pleodorina starrii</name>
    <dbReference type="NCBI Taxonomy" id="330485"/>
    <lineage>
        <taxon>Eukaryota</taxon>
        <taxon>Viridiplantae</taxon>
        <taxon>Chlorophyta</taxon>
        <taxon>core chlorophytes</taxon>
        <taxon>Chlorophyceae</taxon>
        <taxon>CS clade</taxon>
        <taxon>Chlamydomonadales</taxon>
        <taxon>Volvocaceae</taxon>
        <taxon>Pleodorina</taxon>
    </lineage>
</organism>
<feature type="compositionally biased region" description="Low complexity" evidence="1">
    <location>
        <begin position="489"/>
        <end position="498"/>
    </location>
</feature>
<feature type="compositionally biased region" description="Low complexity" evidence="1">
    <location>
        <begin position="529"/>
        <end position="568"/>
    </location>
</feature>
<dbReference type="PANTHER" id="PTHR24216:SF65">
    <property type="entry name" value="PAXILLIN-LIKE PROTEIN 1"/>
    <property type="match status" value="1"/>
</dbReference>
<dbReference type="Proteomes" id="UP001165080">
    <property type="component" value="Unassembled WGS sequence"/>
</dbReference>
<sequence>MTPERSPFPKRNVALSLCLRLRHLRLLGLLLPAATLLGGFRADAAVAGGVACSIPLKGTYDAVLLTAHETLKVIETRPAAAAADAPTATPPSSAQDQGSNASSGGGGGVNNVTELPLSSEGMFLYFRPTYSVARCDPISGTATYSLRVQVRGCDTFEAQTTPASPEACLASRGCWRNATLQCSAGGARSCLVSLLEALVAEFSVTSEGSVELPSLTVRLAPTDARGDTATDAEAEAALLSRISSCRDQVQGAAGSSSNETSSPRARLQSLRNILELLSQQVDRRFANVSDERPVAATAVFKSASAAAAADTDSGGNIGNLDGPVRCKKITGATSANGDGGDGPYECDTDAFYAFNTETTLYPSAADGSQVMAQRRFLVPTDAAYDSMAAGAEGADGGGGGDGSGGVIGFAAVGTSRTLFSPTGMVASRVDMALTERLVPASETTTPPPPPSSSATPQQRRRRRRLLQDQQQGQDAAAGGGDGGGGGSGDSSSGTTQGEAVTMRTRVLLTLTKVGALSSQPSPPPPPPASSRGARSPQGTAGTAGTTSQTYAATAATAATATAETGAQTTPPPPPQSTASGAVRQASFEQGALEAAVAASVDEVYPGGGFVTHMRVVKAHLAENSRRRRLLLLRRRQMLQPDASTSAAAAAVNEAFSDAAAESGSDPAAAIGSSSISHPQDLLLTERDSADFRYDSQYDTDAALAGADSSMRLQRLRPGDQRPGEQPLRRRQLQGSSRQALFGKSRAISVSGRTLGAGLNTARTAGASRLPSMGLTKVRSGFDISVDVNFFDNYYANTVYADLRSDAGYIRNSTGSYLRWISETNRTVNILGRTHVNTLGLRNAFSSRSDCNDYKDYTGAGFGSPIFSWDWTLVRVKVRFLVLTAEVSLTSGMSVYGAFGSCSYIGWPTWTYTGDSVGAGAALTGGLYGTASVGFDALLVEFSINARIGIIEPGVTGFALYTLNMAIRHDGGEQTGSAGPEPPAAAKTTAAAVAKTTAAAVAKTTAAAVAKTTAAAVAKTTAAAVAKTTAAAVAKTTAAAVAKTTAAATAVPNAAAAVPNAAAAIPNAAAAVPNAAAAVPNAAAAIPNAAAAVPNAAAAVPNAAAAVPNAAAAVPNAAAAVPNAAAAVPNAAAAVPNAAAAVPNAAAAVPNAAAAVAKTTAAVPNAAAAVPNAAAAVPESDAACTSARAANPALACTPGPAISSPVATAVTVAAAPPVTTTDAHAADVIGTNVVADIAAAKAAHAVAFKASQAAITQAITPAAPQSTAVTPTSAPAAAVASTTSHTTSIPPCASETTFT</sequence>
<accession>A0A9W6BZ74</accession>
<dbReference type="PANTHER" id="PTHR24216">
    <property type="entry name" value="PAXILLIN-RELATED"/>
    <property type="match status" value="1"/>
</dbReference>
<protein>
    <submittedName>
        <fullName evidence="2">Uncharacterized protein</fullName>
    </submittedName>
</protein>
<feature type="region of interest" description="Disordered" evidence="1">
    <location>
        <begin position="82"/>
        <end position="111"/>
    </location>
</feature>